<sequence precursor="true">MKMRGGMRSIPLLALLSLAAGAQAPAAAQPEIQRPPGTAQAVGAVHTVRQIPEACVRIEGRFTGQADAPYAMQLVRTDARCQPRAVMREATRVTPGEDGWRLNDRIRIPSAACPGQQAVVEVWRRPVEQPLARDGQGQVRVYLGEARQQADAGKLASLPAFAVDMRVQGTPCR</sequence>
<evidence type="ECO:0000313" key="2">
    <source>
        <dbReference type="EMBL" id="ALJ29232.1"/>
    </source>
</evidence>
<evidence type="ECO:0000256" key="1">
    <source>
        <dbReference type="SAM" id="SignalP"/>
    </source>
</evidence>
<protein>
    <submittedName>
        <fullName evidence="2">Exported protein</fullName>
    </submittedName>
</protein>
<dbReference type="EMBL" id="CP012900">
    <property type="protein sequence ID" value="ALJ29232.1"/>
    <property type="molecule type" value="Genomic_DNA"/>
</dbReference>
<accession>A0A0S1B2F2</accession>
<keyword evidence="1" id="KW-0732">Signal</keyword>
<reference evidence="2 3" key="1">
    <citation type="journal article" date="2015" name="Genome Announc.">
        <title>Complete Genome Sequencing of Stenotrophomonas acidaminiphila ZAC14D2_NAIMI4_2, a Multidrug-Resistant Strain Isolated from Sediments of a Polluted River in Mexico, Uncovers New Antibiotic Resistance Genes and a Novel Class-II Lasso Peptide Biosynthesis Gene Cluster.</title>
        <authorList>
            <person name="Vinuesa P."/>
            <person name="Ochoa-Sanchez L.E."/>
        </authorList>
    </citation>
    <scope>NUCLEOTIDE SEQUENCE [LARGE SCALE GENOMIC DNA]</scope>
    <source>
        <strain evidence="2 3">ZAC14D2_NAIMI4_2</strain>
    </source>
</reference>
<gene>
    <name evidence="2" type="ORF">AOT14_28780</name>
</gene>
<organism evidence="2 3">
    <name type="scientific">Stenotrophomonas acidaminiphila</name>
    <dbReference type="NCBI Taxonomy" id="128780"/>
    <lineage>
        <taxon>Bacteria</taxon>
        <taxon>Pseudomonadati</taxon>
        <taxon>Pseudomonadota</taxon>
        <taxon>Gammaproteobacteria</taxon>
        <taxon>Lysobacterales</taxon>
        <taxon>Lysobacteraceae</taxon>
        <taxon>Stenotrophomonas</taxon>
    </lineage>
</organism>
<name>A0A0S1B2F2_9GAMM</name>
<feature type="chain" id="PRO_5006588601" evidence="1">
    <location>
        <begin position="29"/>
        <end position="173"/>
    </location>
</feature>
<dbReference type="AlphaFoldDB" id="A0A0S1B2F2"/>
<feature type="signal peptide" evidence="1">
    <location>
        <begin position="1"/>
        <end position="28"/>
    </location>
</feature>
<evidence type="ECO:0000313" key="3">
    <source>
        <dbReference type="Proteomes" id="UP000061010"/>
    </source>
</evidence>
<keyword evidence="3" id="KW-1185">Reference proteome</keyword>
<dbReference type="Proteomes" id="UP000061010">
    <property type="component" value="Chromosome"/>
</dbReference>
<dbReference type="PATRIC" id="fig|128780.6.peg.2909"/>
<dbReference type="KEGG" id="sacz:AOT14_28780"/>
<proteinExistence type="predicted"/>